<keyword evidence="3" id="KW-1185">Reference proteome</keyword>
<organism evidence="2 3">
    <name type="scientific">Phytophthora megakarya</name>
    <dbReference type="NCBI Taxonomy" id="4795"/>
    <lineage>
        <taxon>Eukaryota</taxon>
        <taxon>Sar</taxon>
        <taxon>Stramenopiles</taxon>
        <taxon>Oomycota</taxon>
        <taxon>Peronosporomycetes</taxon>
        <taxon>Peronosporales</taxon>
        <taxon>Peronosporaceae</taxon>
        <taxon>Phytophthora</taxon>
    </lineage>
</organism>
<feature type="region of interest" description="Disordered" evidence="1">
    <location>
        <begin position="111"/>
        <end position="161"/>
    </location>
</feature>
<accession>A0A225W0E9</accession>
<protein>
    <submittedName>
        <fullName evidence="2">Uncharacterized protein</fullName>
    </submittedName>
</protein>
<dbReference type="Proteomes" id="UP000198211">
    <property type="component" value="Unassembled WGS sequence"/>
</dbReference>
<gene>
    <name evidence="2" type="ORF">PHMEG_00016475</name>
</gene>
<comment type="caution">
    <text evidence="2">The sequence shown here is derived from an EMBL/GenBank/DDBJ whole genome shotgun (WGS) entry which is preliminary data.</text>
</comment>
<name>A0A225W0E9_9STRA</name>
<feature type="compositionally biased region" description="Basic residues" evidence="1">
    <location>
        <begin position="119"/>
        <end position="131"/>
    </location>
</feature>
<dbReference type="EMBL" id="NBNE01002383">
    <property type="protein sequence ID" value="OWZ10638.1"/>
    <property type="molecule type" value="Genomic_DNA"/>
</dbReference>
<evidence type="ECO:0000313" key="2">
    <source>
        <dbReference type="EMBL" id="OWZ10638.1"/>
    </source>
</evidence>
<reference evidence="3" key="1">
    <citation type="submission" date="2017-03" db="EMBL/GenBank/DDBJ databases">
        <title>Phytopthora megakarya and P. palmivora, two closely related causual agents of cacao black pod achieved similar genome size and gene model numbers by different mechanisms.</title>
        <authorList>
            <person name="Ali S."/>
            <person name="Shao J."/>
            <person name="Larry D.J."/>
            <person name="Kronmiller B."/>
            <person name="Shen D."/>
            <person name="Strem M.D."/>
            <person name="Melnick R.L."/>
            <person name="Guiltinan M.J."/>
            <person name="Tyler B.M."/>
            <person name="Meinhardt L.W."/>
            <person name="Bailey B.A."/>
        </authorList>
    </citation>
    <scope>NUCLEOTIDE SEQUENCE [LARGE SCALE GENOMIC DNA]</scope>
    <source>
        <strain evidence="3">zdho120</strain>
    </source>
</reference>
<dbReference type="OrthoDB" id="129125at2759"/>
<dbReference type="AlphaFoldDB" id="A0A225W0E9"/>
<sequence length="198" mass="22532">MHGTEQRRLFEDPKLHMDPTLCTTLTLVTDWKTTPTLQRRREVASPLVQGVYLVQIDAAIIHQILLSRIFEWCQTYLCNVHRDGRPDTCFTIWHSDRNNGNDIPQLLLQEHKTRDRPRASRPGKKRARRLQVRQNEDADLEANTAEPIKDVNASPSSGGEGTVAKMEEFNLLKVCNALNHGLPNNRVTGLKTPSLAYT</sequence>
<proteinExistence type="predicted"/>
<evidence type="ECO:0000256" key="1">
    <source>
        <dbReference type="SAM" id="MobiDB-lite"/>
    </source>
</evidence>
<evidence type="ECO:0000313" key="3">
    <source>
        <dbReference type="Proteomes" id="UP000198211"/>
    </source>
</evidence>